<dbReference type="AlphaFoldDB" id="A0A285PCE3"/>
<evidence type="ECO:0000313" key="1">
    <source>
        <dbReference type="EMBL" id="SNZ19424.1"/>
    </source>
</evidence>
<dbReference type="EMBL" id="OBEL01000002">
    <property type="protein sequence ID" value="SNZ19424.1"/>
    <property type="molecule type" value="Genomic_DNA"/>
</dbReference>
<evidence type="ECO:0000313" key="2">
    <source>
        <dbReference type="Proteomes" id="UP000219439"/>
    </source>
</evidence>
<sequence length="172" mass="19455">MLSKRNGFYAFEAALHVFPSHSTCYEIGLDEWNSESLWRGEYEVLLGRCVFFGEDIFGNQFCIKDDKICSFDPETAEFEYLADDIEGWSQAILDDYDLLTGYPLANQWQQRNGALLSGQRLLPKMPFVAGGEFALENLYLGNAVEAMRSRANLANQINNLPDGSKIQFSVVD</sequence>
<gene>
    <name evidence="1" type="ORF">SAMN06265368_2509</name>
</gene>
<name>A0A285PCE3_9HYPH</name>
<evidence type="ECO:0008006" key="3">
    <source>
        <dbReference type="Google" id="ProtNLM"/>
    </source>
</evidence>
<dbReference type="Proteomes" id="UP000219439">
    <property type="component" value="Unassembled WGS sequence"/>
</dbReference>
<keyword evidence="2" id="KW-1185">Reference proteome</keyword>
<protein>
    <recommendedName>
        <fullName evidence="3">SMI1/KNR4 family protein</fullName>
    </recommendedName>
</protein>
<accession>A0A285PCE3</accession>
<organism evidence="1 2">
    <name type="scientific">Cohaesibacter gelatinilyticus</name>
    <dbReference type="NCBI Taxonomy" id="372072"/>
    <lineage>
        <taxon>Bacteria</taxon>
        <taxon>Pseudomonadati</taxon>
        <taxon>Pseudomonadota</taxon>
        <taxon>Alphaproteobacteria</taxon>
        <taxon>Hyphomicrobiales</taxon>
        <taxon>Cohaesibacteraceae</taxon>
    </lineage>
</organism>
<dbReference type="OrthoDB" id="672028at2"/>
<proteinExistence type="predicted"/>
<reference evidence="1 2" key="1">
    <citation type="submission" date="2017-09" db="EMBL/GenBank/DDBJ databases">
        <authorList>
            <person name="Ehlers B."/>
            <person name="Leendertz F.H."/>
        </authorList>
    </citation>
    <scope>NUCLEOTIDE SEQUENCE [LARGE SCALE GENOMIC DNA]</scope>
    <source>
        <strain evidence="1 2">DSM 18289</strain>
    </source>
</reference>